<dbReference type="EnsemblPlants" id="TuG1812G0600002424.01.T01">
    <property type="protein sequence ID" value="TuG1812G0600002424.01.T01.cds320152"/>
    <property type="gene ID" value="TuG1812G0600002424.01"/>
</dbReference>
<proteinExistence type="predicted"/>
<evidence type="ECO:0000313" key="2">
    <source>
        <dbReference type="Proteomes" id="UP000015106"/>
    </source>
</evidence>
<evidence type="ECO:0000313" key="1">
    <source>
        <dbReference type="EnsemblPlants" id="TuG1812G0600002424.01.T01.cds320152"/>
    </source>
</evidence>
<reference evidence="1" key="2">
    <citation type="submission" date="2018-03" db="EMBL/GenBank/DDBJ databases">
        <title>The Triticum urartu genome reveals the dynamic nature of wheat genome evolution.</title>
        <authorList>
            <person name="Ling H."/>
            <person name="Ma B."/>
            <person name="Shi X."/>
            <person name="Liu H."/>
            <person name="Dong L."/>
            <person name="Sun H."/>
            <person name="Cao Y."/>
            <person name="Gao Q."/>
            <person name="Zheng S."/>
            <person name="Li Y."/>
            <person name="Yu Y."/>
            <person name="Du H."/>
            <person name="Qi M."/>
            <person name="Li Y."/>
            <person name="Yu H."/>
            <person name="Cui Y."/>
            <person name="Wang N."/>
            <person name="Chen C."/>
            <person name="Wu H."/>
            <person name="Zhao Y."/>
            <person name="Zhang J."/>
            <person name="Li Y."/>
            <person name="Zhou W."/>
            <person name="Zhang B."/>
            <person name="Hu W."/>
            <person name="Eijk M."/>
            <person name="Tang J."/>
            <person name="Witsenboer H."/>
            <person name="Zhao S."/>
            <person name="Li Z."/>
            <person name="Zhang A."/>
            <person name="Wang D."/>
            <person name="Liang C."/>
        </authorList>
    </citation>
    <scope>NUCLEOTIDE SEQUENCE [LARGE SCALE GENOMIC DNA]</scope>
    <source>
        <strain evidence="1">cv. G1812</strain>
    </source>
</reference>
<organism evidence="1 2">
    <name type="scientific">Triticum urartu</name>
    <name type="common">Red wild einkorn</name>
    <name type="synonym">Crithodium urartu</name>
    <dbReference type="NCBI Taxonomy" id="4572"/>
    <lineage>
        <taxon>Eukaryota</taxon>
        <taxon>Viridiplantae</taxon>
        <taxon>Streptophyta</taxon>
        <taxon>Embryophyta</taxon>
        <taxon>Tracheophyta</taxon>
        <taxon>Spermatophyta</taxon>
        <taxon>Magnoliopsida</taxon>
        <taxon>Liliopsida</taxon>
        <taxon>Poales</taxon>
        <taxon>Poaceae</taxon>
        <taxon>BOP clade</taxon>
        <taxon>Pooideae</taxon>
        <taxon>Triticodae</taxon>
        <taxon>Triticeae</taxon>
        <taxon>Triticinae</taxon>
        <taxon>Triticum</taxon>
    </lineage>
</organism>
<dbReference type="AlphaFoldDB" id="A0A8R7UV50"/>
<reference evidence="2" key="1">
    <citation type="journal article" date="2013" name="Nature">
        <title>Draft genome of the wheat A-genome progenitor Triticum urartu.</title>
        <authorList>
            <person name="Ling H.Q."/>
            <person name="Zhao S."/>
            <person name="Liu D."/>
            <person name="Wang J."/>
            <person name="Sun H."/>
            <person name="Zhang C."/>
            <person name="Fan H."/>
            <person name="Li D."/>
            <person name="Dong L."/>
            <person name="Tao Y."/>
            <person name="Gao C."/>
            <person name="Wu H."/>
            <person name="Li Y."/>
            <person name="Cui Y."/>
            <person name="Guo X."/>
            <person name="Zheng S."/>
            <person name="Wang B."/>
            <person name="Yu K."/>
            <person name="Liang Q."/>
            <person name="Yang W."/>
            <person name="Lou X."/>
            <person name="Chen J."/>
            <person name="Feng M."/>
            <person name="Jian J."/>
            <person name="Zhang X."/>
            <person name="Luo G."/>
            <person name="Jiang Y."/>
            <person name="Liu J."/>
            <person name="Wang Z."/>
            <person name="Sha Y."/>
            <person name="Zhang B."/>
            <person name="Wu H."/>
            <person name="Tang D."/>
            <person name="Shen Q."/>
            <person name="Xue P."/>
            <person name="Zou S."/>
            <person name="Wang X."/>
            <person name="Liu X."/>
            <person name="Wang F."/>
            <person name="Yang Y."/>
            <person name="An X."/>
            <person name="Dong Z."/>
            <person name="Zhang K."/>
            <person name="Zhang X."/>
            <person name="Luo M.C."/>
            <person name="Dvorak J."/>
            <person name="Tong Y."/>
            <person name="Wang J."/>
            <person name="Yang H."/>
            <person name="Li Z."/>
            <person name="Wang D."/>
            <person name="Zhang A."/>
            <person name="Wang J."/>
        </authorList>
    </citation>
    <scope>NUCLEOTIDE SEQUENCE</scope>
    <source>
        <strain evidence="2">cv. G1812</strain>
    </source>
</reference>
<reference evidence="1" key="3">
    <citation type="submission" date="2022-06" db="UniProtKB">
        <authorList>
            <consortium name="EnsemblPlants"/>
        </authorList>
    </citation>
    <scope>IDENTIFICATION</scope>
</reference>
<keyword evidence="2" id="KW-1185">Reference proteome</keyword>
<dbReference type="Gramene" id="TuG1812G0600002424.01.T01">
    <property type="protein sequence ID" value="TuG1812G0600002424.01.T01.cds320152"/>
    <property type="gene ID" value="TuG1812G0600002424.01"/>
</dbReference>
<sequence length="91" mass="10811">MWHYPFIIEPLSLIFTQAPEAIIAAINERFDTHVDPHVHRMNDRRKSGSLSIPDHFIFLSFICFYFQVPKTVMQVVEFFRVHELIMFTLSV</sequence>
<dbReference type="Proteomes" id="UP000015106">
    <property type="component" value="Chromosome 6"/>
</dbReference>
<name>A0A8R7UV50_TRIUA</name>
<protein>
    <submittedName>
        <fullName evidence="1">Uncharacterized protein</fullName>
    </submittedName>
</protein>
<accession>A0A8R7UV50</accession>